<dbReference type="InterPro" id="IPR005653">
    <property type="entry name" value="OstA-like_N"/>
</dbReference>
<feature type="region of interest" description="Disordered" evidence="2">
    <location>
        <begin position="232"/>
        <end position="283"/>
    </location>
</feature>
<feature type="signal peptide" evidence="3">
    <location>
        <begin position="1"/>
        <end position="23"/>
    </location>
</feature>
<dbReference type="STRING" id="742743.HMPREF9453_01965"/>
<sequence>MRFLYTALAALAISAGAFGSVMADDITADVLTYDGKTKVVTAKGDVVIHANQGATITGAQGEYHFEDRSAYLEGGVRYVKEATTLSADRMYLYQDKTARGMGSVDFHDGAENRTLKGDDVMYNPDTGFGKIEGNGYLSSPDGTLEAPHIEGNLKQVKVVATGGVNLTSSLHNAVGYGDEAVYTRTGREGTDGKLVLSGNAWVNQNGNSFTGPELVLRDEDKVVETTGRSTIVITNTGSTEGTSGTSGSSSNTGSVPQGPVTAATPIAGRPEEAGAPLETRDSK</sequence>
<feature type="chain" id="PRO_5003548411" description="Organic solvent tolerance-like N-terminal domain-containing protein" evidence="3">
    <location>
        <begin position="24"/>
        <end position="283"/>
    </location>
</feature>
<dbReference type="Pfam" id="PF03968">
    <property type="entry name" value="LptD_N"/>
    <property type="match status" value="1"/>
</dbReference>
<dbReference type="EMBL" id="ADLT01000066">
    <property type="protein sequence ID" value="EHO62118.1"/>
    <property type="molecule type" value="Genomic_DNA"/>
</dbReference>
<dbReference type="eggNOG" id="COG1452">
    <property type="taxonomic scope" value="Bacteria"/>
</dbReference>
<accession>H1D2X7</accession>
<evidence type="ECO:0000256" key="3">
    <source>
        <dbReference type="SAM" id="SignalP"/>
    </source>
</evidence>
<dbReference type="InterPro" id="IPR052037">
    <property type="entry name" value="LPS_export_LptA"/>
</dbReference>
<organism evidence="5 6">
    <name type="scientific">Dialister succinatiphilus YIT 11850</name>
    <dbReference type="NCBI Taxonomy" id="742743"/>
    <lineage>
        <taxon>Bacteria</taxon>
        <taxon>Bacillati</taxon>
        <taxon>Bacillota</taxon>
        <taxon>Negativicutes</taxon>
        <taxon>Veillonellales</taxon>
        <taxon>Veillonellaceae</taxon>
        <taxon>Dialister</taxon>
    </lineage>
</organism>
<dbReference type="Gene3D" id="2.60.450.10">
    <property type="entry name" value="Lipopolysaccharide (LPS) transport protein A like domain"/>
    <property type="match status" value="2"/>
</dbReference>
<dbReference type="GO" id="GO:0015920">
    <property type="term" value="P:lipopolysaccharide transport"/>
    <property type="evidence" value="ECO:0007669"/>
    <property type="project" value="TreeGrafter"/>
</dbReference>
<comment type="caution">
    <text evidence="5">The sequence shown here is derived from an EMBL/GenBank/DDBJ whole genome shotgun (WGS) entry which is preliminary data.</text>
</comment>
<dbReference type="AlphaFoldDB" id="H1D2X7"/>
<reference evidence="5 6" key="1">
    <citation type="submission" date="2011-11" db="EMBL/GenBank/DDBJ databases">
        <title>The Genome Sequence of Dialister succinatiphilus YIT 11850.</title>
        <authorList>
            <consortium name="The Broad Institute Genome Sequencing Platform"/>
            <person name="Earl A."/>
            <person name="Ward D."/>
            <person name="Feldgarden M."/>
            <person name="Gevers D."/>
            <person name="Morotomi M."/>
            <person name="Young S.K."/>
            <person name="Zeng Q."/>
            <person name="Gargeya S."/>
            <person name="Fitzgerald M."/>
            <person name="Haas B."/>
            <person name="Abouelleil A."/>
            <person name="Alvarado L."/>
            <person name="Arachchi H.M."/>
            <person name="Berlin A."/>
            <person name="Brown A."/>
            <person name="Chapman S.B."/>
            <person name="Dunbar C."/>
            <person name="Gearin G."/>
            <person name="Goldberg J."/>
            <person name="Griggs A."/>
            <person name="Gujja S."/>
            <person name="Heiman D."/>
            <person name="Howarth C."/>
            <person name="Lui A."/>
            <person name="MacDonald P.J.P."/>
            <person name="Montmayeur A."/>
            <person name="Murphy C."/>
            <person name="Neiman D."/>
            <person name="Pearson M."/>
            <person name="Priest M."/>
            <person name="Roberts A."/>
            <person name="Saif S."/>
            <person name="Shea T."/>
            <person name="Sisk P."/>
            <person name="Stolte C."/>
            <person name="Sykes S."/>
            <person name="Wortman J."/>
            <person name="Nusbaum C."/>
            <person name="Birren B."/>
        </authorList>
    </citation>
    <scope>NUCLEOTIDE SEQUENCE [LARGE SCALE GENOMIC DNA]</scope>
    <source>
        <strain evidence="5 6">YIT 11850</strain>
    </source>
</reference>
<protein>
    <recommendedName>
        <fullName evidence="4">Organic solvent tolerance-like N-terminal domain-containing protein</fullName>
    </recommendedName>
</protein>
<proteinExistence type="predicted"/>
<keyword evidence="1 3" id="KW-0732">Signal</keyword>
<evidence type="ECO:0000313" key="5">
    <source>
        <dbReference type="EMBL" id="EHO62118.1"/>
    </source>
</evidence>
<dbReference type="PANTHER" id="PTHR36504">
    <property type="entry name" value="LIPOPOLYSACCHARIDE EXPORT SYSTEM PROTEIN LPTA"/>
    <property type="match status" value="1"/>
</dbReference>
<dbReference type="PANTHER" id="PTHR36504:SF1">
    <property type="entry name" value="LIPOPOLYSACCHARIDE EXPORT SYSTEM PROTEIN LPTA"/>
    <property type="match status" value="1"/>
</dbReference>
<dbReference type="GeneID" id="98911754"/>
<feature type="domain" description="Organic solvent tolerance-like N-terminal" evidence="4">
    <location>
        <begin position="56"/>
        <end position="155"/>
    </location>
</feature>
<dbReference type="PATRIC" id="fig|742743.3.peg.1979"/>
<dbReference type="RefSeq" id="WP_008860459.1">
    <property type="nucleotide sequence ID" value="NZ_JH591189.1"/>
</dbReference>
<dbReference type="GO" id="GO:0030288">
    <property type="term" value="C:outer membrane-bounded periplasmic space"/>
    <property type="evidence" value="ECO:0007669"/>
    <property type="project" value="TreeGrafter"/>
</dbReference>
<feature type="compositionally biased region" description="Low complexity" evidence="2">
    <location>
        <begin position="234"/>
        <end position="254"/>
    </location>
</feature>
<evidence type="ECO:0000256" key="2">
    <source>
        <dbReference type="SAM" id="MobiDB-lite"/>
    </source>
</evidence>
<dbReference type="GO" id="GO:0017089">
    <property type="term" value="F:glycolipid transfer activity"/>
    <property type="evidence" value="ECO:0007669"/>
    <property type="project" value="TreeGrafter"/>
</dbReference>
<dbReference type="Proteomes" id="UP000003277">
    <property type="component" value="Unassembled WGS sequence"/>
</dbReference>
<evidence type="ECO:0000313" key="6">
    <source>
        <dbReference type="Proteomes" id="UP000003277"/>
    </source>
</evidence>
<evidence type="ECO:0000259" key="4">
    <source>
        <dbReference type="Pfam" id="PF03968"/>
    </source>
</evidence>
<keyword evidence="6" id="KW-1185">Reference proteome</keyword>
<dbReference type="OrthoDB" id="1678041at2"/>
<dbReference type="HOGENOM" id="CLU_085969_0_0_9"/>
<name>H1D2X7_9FIRM</name>
<gene>
    <name evidence="5" type="ORF">HMPREF9453_01965</name>
</gene>
<evidence type="ECO:0000256" key="1">
    <source>
        <dbReference type="ARBA" id="ARBA00022729"/>
    </source>
</evidence>
<dbReference type="GO" id="GO:0009279">
    <property type="term" value="C:cell outer membrane"/>
    <property type="evidence" value="ECO:0007669"/>
    <property type="project" value="TreeGrafter"/>
</dbReference>